<evidence type="ECO:0000313" key="2">
    <source>
        <dbReference type="EMBL" id="CAJ1951951.1"/>
    </source>
</evidence>
<evidence type="ECO:0000313" key="3">
    <source>
        <dbReference type="Proteomes" id="UP001189624"/>
    </source>
</evidence>
<reference evidence="2" key="1">
    <citation type="submission" date="2023-10" db="EMBL/GenBank/DDBJ databases">
        <authorList>
            <person name="Domelevo Entfellner J.-B."/>
        </authorList>
    </citation>
    <scope>NUCLEOTIDE SEQUENCE</scope>
</reference>
<keyword evidence="3" id="KW-1185">Reference proteome</keyword>
<organism evidence="2 3">
    <name type="scientific">Sphenostylis stenocarpa</name>
    <dbReference type="NCBI Taxonomy" id="92480"/>
    <lineage>
        <taxon>Eukaryota</taxon>
        <taxon>Viridiplantae</taxon>
        <taxon>Streptophyta</taxon>
        <taxon>Embryophyta</taxon>
        <taxon>Tracheophyta</taxon>
        <taxon>Spermatophyta</taxon>
        <taxon>Magnoliopsida</taxon>
        <taxon>eudicotyledons</taxon>
        <taxon>Gunneridae</taxon>
        <taxon>Pentapetalae</taxon>
        <taxon>rosids</taxon>
        <taxon>fabids</taxon>
        <taxon>Fabales</taxon>
        <taxon>Fabaceae</taxon>
        <taxon>Papilionoideae</taxon>
        <taxon>50 kb inversion clade</taxon>
        <taxon>NPAAA clade</taxon>
        <taxon>indigoferoid/millettioid clade</taxon>
        <taxon>Phaseoleae</taxon>
        <taxon>Sphenostylis</taxon>
    </lineage>
</organism>
<gene>
    <name evidence="2" type="ORF">AYBTSS11_LOCUS15040</name>
</gene>
<accession>A0AA86SJN0</accession>
<proteinExistence type="predicted"/>
<evidence type="ECO:0000256" key="1">
    <source>
        <dbReference type="SAM" id="MobiDB-lite"/>
    </source>
</evidence>
<feature type="region of interest" description="Disordered" evidence="1">
    <location>
        <begin position="75"/>
        <end position="95"/>
    </location>
</feature>
<sequence>MEIQLEDYYHKKHRSRAGIRHRRYMVGRVPRKDRRWRKRLCCTRMTGENKCVVVVVGVVESGSVGKRLATSKRRNFKVNGNENGGKKKKRHTCAA</sequence>
<feature type="compositionally biased region" description="Basic residues" evidence="1">
    <location>
        <begin position="86"/>
        <end position="95"/>
    </location>
</feature>
<protein>
    <submittedName>
        <fullName evidence="2">Uncharacterized protein</fullName>
    </submittedName>
</protein>
<name>A0AA86SJN0_9FABA</name>
<dbReference type="EMBL" id="OY731401">
    <property type="protein sequence ID" value="CAJ1951951.1"/>
    <property type="molecule type" value="Genomic_DNA"/>
</dbReference>
<dbReference type="Gramene" id="rna-AYBTSS11_LOCUS15040">
    <property type="protein sequence ID" value="CAJ1951951.1"/>
    <property type="gene ID" value="gene-AYBTSS11_LOCUS15040"/>
</dbReference>
<dbReference type="AlphaFoldDB" id="A0AA86SJN0"/>
<dbReference type="Proteomes" id="UP001189624">
    <property type="component" value="Chromosome 4"/>
</dbReference>